<accession>A0A2J6RR74</accession>
<sequence length="459" mass="50674">MYLSSQHTLLKVIFGNVLRSPEASHYTAAPRTIYKDVVILGGGASGAHAAVRLREDYNKNIIIIEKQDNLGGHVETYIDPVTGNPYDYGVNSYAEYGNESAFFARFNLTLVNPTSIKLNTTNIDFVSGKPLVRYQAPASADVTAALERYLNLTEKYENMLLPSYANFPTEVPDELLTKFSDIVEKYELHACLPLLYQVTGFGLGNMGDELLLFMMQEFSAPMTRALLGLKGSRVPNTHQNQDLYDRIGVLLGNDVLYSTIIIDSNRTSDGVQLLVSNAAGENTTIIAKKLLVSFALSAENTAPLNLSPAEQEVFSTLGLAHEYCGIVTSPSLPINGSLVNIPSAAVPADYLAFPTPPFVVRYQFLGDTNFRILLTGTENYTLPLARQLTNNTFGALQSAGDIPQGANLTIRALEEHTTTKQAIPRRRTFYTGRSWTGQFTTILWEFNDQWMLPRLLASF</sequence>
<dbReference type="STRING" id="1149755.A0A2J6RR74"/>
<evidence type="ECO:0000313" key="2">
    <source>
        <dbReference type="Proteomes" id="UP000235786"/>
    </source>
</evidence>
<dbReference type="SUPFAM" id="SSF51905">
    <property type="entry name" value="FAD/NAD(P)-binding domain"/>
    <property type="match status" value="1"/>
</dbReference>
<dbReference type="EMBL" id="KZ613945">
    <property type="protein sequence ID" value="PMD41025.1"/>
    <property type="molecule type" value="Genomic_DNA"/>
</dbReference>
<keyword evidence="2" id="KW-1185">Reference proteome</keyword>
<proteinExistence type="predicted"/>
<evidence type="ECO:0000313" key="1">
    <source>
        <dbReference type="EMBL" id="PMD41025.1"/>
    </source>
</evidence>
<protein>
    <submittedName>
        <fullName evidence="1">Amino oxidase</fullName>
    </submittedName>
</protein>
<dbReference type="Gene3D" id="3.50.50.60">
    <property type="entry name" value="FAD/NAD(P)-binding domain"/>
    <property type="match status" value="1"/>
</dbReference>
<reference evidence="1 2" key="1">
    <citation type="submission" date="2016-04" db="EMBL/GenBank/DDBJ databases">
        <title>A degradative enzymes factory behind the ericoid mycorrhizal symbiosis.</title>
        <authorList>
            <consortium name="DOE Joint Genome Institute"/>
            <person name="Martino E."/>
            <person name="Morin E."/>
            <person name="Grelet G."/>
            <person name="Kuo A."/>
            <person name="Kohler A."/>
            <person name="Daghino S."/>
            <person name="Barry K."/>
            <person name="Choi C."/>
            <person name="Cichocki N."/>
            <person name="Clum A."/>
            <person name="Copeland A."/>
            <person name="Hainaut M."/>
            <person name="Haridas S."/>
            <person name="Labutti K."/>
            <person name="Lindquist E."/>
            <person name="Lipzen A."/>
            <person name="Khouja H.-R."/>
            <person name="Murat C."/>
            <person name="Ohm R."/>
            <person name="Olson A."/>
            <person name="Spatafora J."/>
            <person name="Veneault-Fourrey C."/>
            <person name="Henrissat B."/>
            <person name="Grigoriev I."/>
            <person name="Martin F."/>
            <person name="Perotto S."/>
        </authorList>
    </citation>
    <scope>NUCLEOTIDE SEQUENCE [LARGE SCALE GENOMIC DNA]</scope>
    <source>
        <strain evidence="1 2">F</strain>
    </source>
</reference>
<dbReference type="Proteomes" id="UP000235786">
    <property type="component" value="Unassembled WGS sequence"/>
</dbReference>
<dbReference type="AlphaFoldDB" id="A0A2J6RR74"/>
<organism evidence="1 2">
    <name type="scientific">Hyaloscypha variabilis (strain UAMH 11265 / GT02V1 / F)</name>
    <name type="common">Meliniomyces variabilis</name>
    <dbReference type="NCBI Taxonomy" id="1149755"/>
    <lineage>
        <taxon>Eukaryota</taxon>
        <taxon>Fungi</taxon>
        <taxon>Dikarya</taxon>
        <taxon>Ascomycota</taxon>
        <taxon>Pezizomycotina</taxon>
        <taxon>Leotiomycetes</taxon>
        <taxon>Helotiales</taxon>
        <taxon>Hyaloscyphaceae</taxon>
        <taxon>Hyaloscypha</taxon>
        <taxon>Hyaloscypha variabilis</taxon>
    </lineage>
</organism>
<dbReference type="OrthoDB" id="68575at2759"/>
<dbReference type="Pfam" id="PF13450">
    <property type="entry name" value="NAD_binding_8"/>
    <property type="match status" value="1"/>
</dbReference>
<dbReference type="InterPro" id="IPR036188">
    <property type="entry name" value="FAD/NAD-bd_sf"/>
</dbReference>
<gene>
    <name evidence="1" type="ORF">L207DRAFT_544236</name>
</gene>
<name>A0A2J6RR74_HYAVF</name>